<dbReference type="PANTHER" id="PTHR12687">
    <property type="entry name" value="NUCLEOLAR COMPLEX 2 AND RAD4-RELATED"/>
    <property type="match status" value="1"/>
</dbReference>
<organism evidence="5 6">
    <name type="scientific">Mycena metata</name>
    <dbReference type="NCBI Taxonomy" id="1033252"/>
    <lineage>
        <taxon>Eukaryota</taxon>
        <taxon>Fungi</taxon>
        <taxon>Dikarya</taxon>
        <taxon>Basidiomycota</taxon>
        <taxon>Agaricomycotina</taxon>
        <taxon>Agaricomycetes</taxon>
        <taxon>Agaricomycetidae</taxon>
        <taxon>Agaricales</taxon>
        <taxon>Marasmiineae</taxon>
        <taxon>Mycenaceae</taxon>
        <taxon>Mycena</taxon>
    </lineage>
</organism>
<feature type="compositionally biased region" description="Acidic residues" evidence="4">
    <location>
        <begin position="55"/>
        <end position="64"/>
    </location>
</feature>
<evidence type="ECO:0000256" key="1">
    <source>
        <dbReference type="ARBA" id="ARBA00004123"/>
    </source>
</evidence>
<feature type="compositionally biased region" description="Acidic residues" evidence="4">
    <location>
        <begin position="91"/>
        <end position="120"/>
    </location>
</feature>
<protein>
    <submittedName>
        <fullName evidence="5">Noc2-domain-containing protein</fullName>
    </submittedName>
</protein>
<dbReference type="Proteomes" id="UP001215598">
    <property type="component" value="Unassembled WGS sequence"/>
</dbReference>
<proteinExistence type="inferred from homology"/>
<dbReference type="GO" id="GO:0005730">
    <property type="term" value="C:nucleolus"/>
    <property type="evidence" value="ECO:0007669"/>
    <property type="project" value="TreeGrafter"/>
</dbReference>
<dbReference type="SUPFAM" id="SSF48371">
    <property type="entry name" value="ARM repeat"/>
    <property type="match status" value="1"/>
</dbReference>
<evidence type="ECO:0000313" key="5">
    <source>
        <dbReference type="EMBL" id="KAJ7778508.1"/>
    </source>
</evidence>
<feature type="region of interest" description="Disordered" evidence="4">
    <location>
        <begin position="1"/>
        <end position="120"/>
    </location>
</feature>
<feature type="compositionally biased region" description="Basic residues" evidence="4">
    <location>
        <begin position="25"/>
        <end position="39"/>
    </location>
</feature>
<keyword evidence="3" id="KW-0539">Nucleus</keyword>
<dbReference type="GO" id="GO:0030691">
    <property type="term" value="C:Noc2p-Noc3p complex"/>
    <property type="evidence" value="ECO:0007669"/>
    <property type="project" value="TreeGrafter"/>
</dbReference>
<dbReference type="InterPro" id="IPR005343">
    <property type="entry name" value="Noc2"/>
</dbReference>
<dbReference type="PANTHER" id="PTHR12687:SF4">
    <property type="entry name" value="NUCLEOLAR COMPLEX PROTEIN 2 HOMOLOG"/>
    <property type="match status" value="1"/>
</dbReference>
<feature type="region of interest" description="Disordered" evidence="4">
    <location>
        <begin position="168"/>
        <end position="191"/>
    </location>
</feature>
<dbReference type="AlphaFoldDB" id="A0AAD7K5D4"/>
<comment type="caution">
    <text evidence="5">The sequence shown here is derived from an EMBL/GenBank/DDBJ whole genome shotgun (WGS) entry which is preliminary data.</text>
</comment>
<evidence type="ECO:0000256" key="4">
    <source>
        <dbReference type="SAM" id="MobiDB-lite"/>
    </source>
</evidence>
<dbReference type="GO" id="GO:0042273">
    <property type="term" value="P:ribosomal large subunit biogenesis"/>
    <property type="evidence" value="ECO:0007669"/>
    <property type="project" value="TreeGrafter"/>
</dbReference>
<evidence type="ECO:0000256" key="3">
    <source>
        <dbReference type="ARBA" id="ARBA00023242"/>
    </source>
</evidence>
<keyword evidence="6" id="KW-1185">Reference proteome</keyword>
<sequence>MGKKAAKSMKKFASSGQLKKTIDARRKHQQIKRKNLSKKSVKDGKAKQRPAEAQAGDEDDDEEASSSKAPVKGSKKRMTMDDFLGGGFMDGSDEDEDEDEDMAGDEDSEGEGEDEEDFADDASFASLDELDEEGEAHLEELSKLAEKDPEFYKYLQENDQELLNFNIDNAGADDSEDDDEAPAEGDDPMGEAAQTPILTKAILRNWQKSLLEHRSLRALRKLLIAFRSAAHMNEDGQVIAWSIDNSSVYNKLITTALKYTPVILEHHAPSKSLPNGKFKPPTQTPKLKALQKLILSYFQNVIHILSQLTDNEMLQLAVAESAKIIPYIVSSRKAVKVYLKKCLELWSSAQDNIRIAAFLAIRKLASATDESILDSVLKGTYLTLVRSSKSTSAHSLPSINLMKNSASEVFSLDPGVAYQHAFGYIRQLAIHLRNSMKVKTKEAYKQVYNWQYIHCIDFWSIVLARACDAATESETGKESELKPLIYPLVQVSLGAIKLIPNSRSYPFHLHVIRSLLHLTRHTHTYVPISPYLLPLLTSTLAPSSRPKPSTLRPLDLEVQIRAPQQYLKTRIYSEGLVEEAVYLLAEWLASAPVHGSIAFPETVVPVVIMLRKSIKAAKTGGASSASSAKDVGLVKALLERIEESARWVEQRRKGVVLAPSKLGDVREWERGLVANVDSDSPLGKYVKVQRKTRERRRKLVDKARQGQDEILED</sequence>
<accession>A0AAD7K5D4</accession>
<feature type="compositionally biased region" description="Basic and acidic residues" evidence="4">
    <location>
        <begin position="40"/>
        <end position="50"/>
    </location>
</feature>
<dbReference type="EMBL" id="JARKIB010000007">
    <property type="protein sequence ID" value="KAJ7778508.1"/>
    <property type="molecule type" value="Genomic_DNA"/>
</dbReference>
<feature type="compositionally biased region" description="Basic residues" evidence="4">
    <location>
        <begin position="1"/>
        <end position="10"/>
    </location>
</feature>
<dbReference type="GO" id="GO:0030690">
    <property type="term" value="C:Noc1p-Noc2p complex"/>
    <property type="evidence" value="ECO:0007669"/>
    <property type="project" value="TreeGrafter"/>
</dbReference>
<comment type="subcellular location">
    <subcellularLocation>
        <location evidence="1">Nucleus</location>
    </subcellularLocation>
</comment>
<evidence type="ECO:0000313" key="6">
    <source>
        <dbReference type="Proteomes" id="UP001215598"/>
    </source>
</evidence>
<dbReference type="Pfam" id="PF03715">
    <property type="entry name" value="Noc2"/>
    <property type="match status" value="1"/>
</dbReference>
<name>A0AAD7K5D4_9AGAR</name>
<dbReference type="InterPro" id="IPR016024">
    <property type="entry name" value="ARM-type_fold"/>
</dbReference>
<gene>
    <name evidence="5" type="ORF">B0H16DRAFT_1672107</name>
</gene>
<comment type="similarity">
    <text evidence="2">Belongs to the NOC2 family.</text>
</comment>
<dbReference type="GO" id="GO:0005654">
    <property type="term" value="C:nucleoplasm"/>
    <property type="evidence" value="ECO:0007669"/>
    <property type="project" value="TreeGrafter"/>
</dbReference>
<feature type="compositionally biased region" description="Acidic residues" evidence="4">
    <location>
        <begin position="171"/>
        <end position="189"/>
    </location>
</feature>
<reference evidence="5" key="1">
    <citation type="submission" date="2023-03" db="EMBL/GenBank/DDBJ databases">
        <title>Massive genome expansion in bonnet fungi (Mycena s.s.) driven by repeated elements and novel gene families across ecological guilds.</title>
        <authorList>
            <consortium name="Lawrence Berkeley National Laboratory"/>
            <person name="Harder C.B."/>
            <person name="Miyauchi S."/>
            <person name="Viragh M."/>
            <person name="Kuo A."/>
            <person name="Thoen E."/>
            <person name="Andreopoulos B."/>
            <person name="Lu D."/>
            <person name="Skrede I."/>
            <person name="Drula E."/>
            <person name="Henrissat B."/>
            <person name="Morin E."/>
            <person name="Kohler A."/>
            <person name="Barry K."/>
            <person name="LaButti K."/>
            <person name="Morin E."/>
            <person name="Salamov A."/>
            <person name="Lipzen A."/>
            <person name="Mereny Z."/>
            <person name="Hegedus B."/>
            <person name="Baldrian P."/>
            <person name="Stursova M."/>
            <person name="Weitz H."/>
            <person name="Taylor A."/>
            <person name="Grigoriev I.V."/>
            <person name="Nagy L.G."/>
            <person name="Martin F."/>
            <person name="Kauserud H."/>
        </authorList>
    </citation>
    <scope>NUCLEOTIDE SEQUENCE</scope>
    <source>
        <strain evidence="5">CBHHK182m</strain>
    </source>
</reference>
<evidence type="ECO:0000256" key="2">
    <source>
        <dbReference type="ARBA" id="ARBA00005907"/>
    </source>
</evidence>